<organism evidence="8 9">
    <name type="scientific">Owenia fusiformis</name>
    <name type="common">Polychaete worm</name>
    <dbReference type="NCBI Taxonomy" id="6347"/>
    <lineage>
        <taxon>Eukaryota</taxon>
        <taxon>Metazoa</taxon>
        <taxon>Spiralia</taxon>
        <taxon>Lophotrochozoa</taxon>
        <taxon>Annelida</taxon>
        <taxon>Polychaeta</taxon>
        <taxon>Sedentaria</taxon>
        <taxon>Canalipalpata</taxon>
        <taxon>Sabellida</taxon>
        <taxon>Oweniida</taxon>
        <taxon>Oweniidae</taxon>
        <taxon>Owenia</taxon>
    </lineage>
</organism>
<feature type="compositionally biased region" description="Basic and acidic residues" evidence="7">
    <location>
        <begin position="410"/>
        <end position="428"/>
    </location>
</feature>
<sequence>MQHHHYRDPPPYPGSIKQLSQPGYRQSYSGSETSTDISLSSTENLSTSLRQDPPGEENQTPTPLPVGAAIFGRPNTNVANALDIDFYNSDGSYSILAQLAAKHTQPAEPGLEVRTTNSSTFYVTGGMAPNMTHDTMVTNRNSAWDTSTNTIQSARPGWSTTQQPNLSQPSQNTMVQSQSQSQPMQLAQPQLVQSNLVQSLYMTSQPKTALTHTQSMQYFPQQGPPSKPQLGPMQSHPNPSSYPSGGHLHPHTTPTQTWMFQSPGSGDQSATMKPKTTSQKIASIFKGKNNPNRSEDNESENEAQHVSPLAAKIFEDSQQRQHQKQQLLQQQQQSKKQQLFKQQKHLQQQIQHQYLLQQQQQQVKLPVSPVNSPPPPPEYTPPPYKPPSLPAASLQDTKCNLQKENSNPQDEQKNLREETRSLPEGKQNKILERDVKRFLPEGIGGALPGTNSRHMEGVRAELRRSFEMLDKLEMTRSQPDLTRLIEKGQGQAEVKGHKEQEKPHNEPDYADIAVRASKMVEMLSSENKMLREELETYYSKITKLQKFELEIQKAQENYDMLVKSSEKRENLEKAMRCKLDNDIKKIQDNNRDLKAQLSTALAQLASRHTAVTYNEDSDLIKELSDKDKQIEKLDALNRELQSSKERLDVEISAQRSTLQEQRTHIDVLDSALHNAQANILQLEDQVKKAQQLQSAFQSLQATSAKREGIEKKMRNKLEQNVQSLKTLNKESMSQSTESLLSIEDPNSPQVPKLKKTIIDQEQRILALESEKMRWEEKYIEEVALRDFAVDVASTPKDAKIAELERNTEDTNKLIAEAQTDRLKNQEEVYEATRKLSTLEAKIKTLQAQMAEKDAMIRVLQKHTLNRSTSVSSLFGSPVHTPTPSMTSQVSVATPTRPSSGPSSRPNSRIQSSLRGLTLALHSKQGSTTSTKSAPGIIEEKKLALNRKLSAPTTASMLNSIKVDSKEPVQQRLWQV</sequence>
<proteinExistence type="inferred from homology"/>
<evidence type="ECO:0000256" key="2">
    <source>
        <dbReference type="ARBA" id="ARBA00010300"/>
    </source>
</evidence>
<feature type="compositionally biased region" description="Low complexity" evidence="7">
    <location>
        <begin position="896"/>
        <end position="908"/>
    </location>
</feature>
<gene>
    <name evidence="8" type="ORF">OFUS_LOCUS7701</name>
</gene>
<keyword evidence="5 6" id="KW-0175">Coiled coil</keyword>
<dbReference type="GO" id="GO:0030334">
    <property type="term" value="P:regulation of cell migration"/>
    <property type="evidence" value="ECO:0007669"/>
    <property type="project" value="TreeGrafter"/>
</dbReference>
<dbReference type="Proteomes" id="UP000749559">
    <property type="component" value="Unassembled WGS sequence"/>
</dbReference>
<dbReference type="InterPro" id="IPR024646">
    <property type="entry name" value="Angiomotin_C"/>
</dbReference>
<feature type="compositionally biased region" description="Polar residues" evidence="7">
    <location>
        <begin position="17"/>
        <end position="37"/>
    </location>
</feature>
<dbReference type="GO" id="GO:0005886">
    <property type="term" value="C:plasma membrane"/>
    <property type="evidence" value="ECO:0007669"/>
    <property type="project" value="TreeGrafter"/>
</dbReference>
<feature type="region of interest" description="Disordered" evidence="7">
    <location>
        <begin position="362"/>
        <end position="428"/>
    </location>
</feature>
<dbReference type="OrthoDB" id="5974715at2759"/>
<evidence type="ECO:0000256" key="4">
    <source>
        <dbReference type="ARBA" id="ARBA00022949"/>
    </source>
</evidence>
<evidence type="ECO:0000313" key="9">
    <source>
        <dbReference type="Proteomes" id="UP000749559"/>
    </source>
</evidence>
<comment type="subcellular location">
    <subcellularLocation>
        <location evidence="1">Cell junction</location>
    </subcellularLocation>
</comment>
<name>A0A8J1Y2Y0_OWEFU</name>
<evidence type="ECO:0000256" key="6">
    <source>
        <dbReference type="SAM" id="Coils"/>
    </source>
</evidence>
<keyword evidence="4" id="KW-0965">Cell junction</keyword>
<evidence type="ECO:0000256" key="7">
    <source>
        <dbReference type="SAM" id="MobiDB-lite"/>
    </source>
</evidence>
<evidence type="ECO:0000313" key="8">
    <source>
        <dbReference type="EMBL" id="CAH1781084.1"/>
    </source>
</evidence>
<feature type="region of interest" description="Disordered" evidence="7">
    <location>
        <begin position="1"/>
        <end position="66"/>
    </location>
</feature>
<evidence type="ECO:0000256" key="1">
    <source>
        <dbReference type="ARBA" id="ARBA00004282"/>
    </source>
</evidence>
<evidence type="ECO:0000256" key="3">
    <source>
        <dbReference type="ARBA" id="ARBA00022553"/>
    </source>
</evidence>
<protein>
    <submittedName>
        <fullName evidence="8">Uncharacterized protein</fullName>
    </submittedName>
</protein>
<feature type="compositionally biased region" description="Polar residues" evidence="7">
    <location>
        <begin position="252"/>
        <end position="281"/>
    </location>
</feature>
<dbReference type="GO" id="GO:0031410">
    <property type="term" value="C:cytoplasmic vesicle"/>
    <property type="evidence" value="ECO:0007669"/>
    <property type="project" value="TreeGrafter"/>
</dbReference>
<keyword evidence="9" id="KW-1185">Reference proteome</keyword>
<dbReference type="InterPro" id="IPR009114">
    <property type="entry name" value="Angiomotin"/>
</dbReference>
<comment type="similarity">
    <text evidence="2">Belongs to the angiomotin family.</text>
</comment>
<dbReference type="EMBL" id="CAIIXF020000004">
    <property type="protein sequence ID" value="CAH1781084.1"/>
    <property type="molecule type" value="Genomic_DNA"/>
</dbReference>
<dbReference type="InterPro" id="IPR051747">
    <property type="entry name" value="Angiomotin-like"/>
</dbReference>
<feature type="region of interest" description="Disordered" evidence="7">
    <location>
        <begin position="147"/>
        <end position="187"/>
    </location>
</feature>
<accession>A0A8J1Y2Y0</accession>
<feature type="compositionally biased region" description="Low complexity" evidence="7">
    <location>
        <begin position="176"/>
        <end position="187"/>
    </location>
</feature>
<dbReference type="PRINTS" id="PR01807">
    <property type="entry name" value="ANGIOMOTIN"/>
</dbReference>
<feature type="compositionally biased region" description="Low complexity" evidence="7">
    <location>
        <begin position="38"/>
        <end position="49"/>
    </location>
</feature>
<dbReference type="AlphaFoldDB" id="A0A8J1Y2Y0"/>
<feature type="compositionally biased region" description="Polar residues" evidence="7">
    <location>
        <begin position="869"/>
        <end position="895"/>
    </location>
</feature>
<dbReference type="GO" id="GO:0030036">
    <property type="term" value="P:actin cytoskeleton organization"/>
    <property type="evidence" value="ECO:0007669"/>
    <property type="project" value="TreeGrafter"/>
</dbReference>
<dbReference type="GO" id="GO:0005923">
    <property type="term" value="C:bicellular tight junction"/>
    <property type="evidence" value="ECO:0007669"/>
    <property type="project" value="TreeGrafter"/>
</dbReference>
<dbReference type="PANTHER" id="PTHR14826:SF14">
    <property type="entry name" value="ANGIOMOTIN_C DOMAIN-CONTAINING PROTEIN"/>
    <property type="match status" value="1"/>
</dbReference>
<comment type="caution">
    <text evidence="8">The sequence shown here is derived from an EMBL/GenBank/DDBJ whole genome shotgun (WGS) entry which is preliminary data.</text>
</comment>
<reference evidence="8" key="1">
    <citation type="submission" date="2022-03" db="EMBL/GenBank/DDBJ databases">
        <authorList>
            <person name="Martin C."/>
        </authorList>
    </citation>
    <scope>NUCLEOTIDE SEQUENCE</scope>
</reference>
<keyword evidence="3" id="KW-0597">Phosphoprotein</keyword>
<feature type="compositionally biased region" description="Polar residues" evidence="7">
    <location>
        <begin position="394"/>
        <end position="409"/>
    </location>
</feature>
<evidence type="ECO:0000256" key="5">
    <source>
        <dbReference type="ARBA" id="ARBA00023054"/>
    </source>
</evidence>
<dbReference type="PANTHER" id="PTHR14826">
    <property type="entry name" value="ANGIOMOTIN"/>
    <property type="match status" value="1"/>
</dbReference>
<feature type="coiled-coil region" evidence="6">
    <location>
        <begin position="520"/>
        <end position="855"/>
    </location>
</feature>
<feature type="region of interest" description="Disordered" evidence="7">
    <location>
        <begin position="869"/>
        <end position="910"/>
    </location>
</feature>
<feature type="compositionally biased region" description="Pro residues" evidence="7">
    <location>
        <begin position="371"/>
        <end position="389"/>
    </location>
</feature>
<feature type="compositionally biased region" description="Polar residues" evidence="7">
    <location>
        <begin position="147"/>
        <end position="175"/>
    </location>
</feature>
<feature type="region of interest" description="Disordered" evidence="7">
    <location>
        <begin position="217"/>
        <end position="305"/>
    </location>
</feature>
<dbReference type="Pfam" id="PF12240">
    <property type="entry name" value="Angiomotin_C"/>
    <property type="match status" value="1"/>
</dbReference>